<dbReference type="EC" id="2.4.-.-" evidence="5"/>
<evidence type="ECO:0000256" key="1">
    <source>
        <dbReference type="ARBA" id="ARBA00022676"/>
    </source>
</evidence>
<dbReference type="RefSeq" id="WP_212007291.1">
    <property type="nucleotide sequence ID" value="NZ_JAAFYZ010000004.1"/>
</dbReference>
<dbReference type="SUPFAM" id="SSF53756">
    <property type="entry name" value="UDP-Glycosyltransferase/glycogen phosphorylase"/>
    <property type="match status" value="1"/>
</dbReference>
<dbReference type="InterPro" id="IPR001296">
    <property type="entry name" value="Glyco_trans_1"/>
</dbReference>
<dbReference type="PANTHER" id="PTHR12526:SF572">
    <property type="entry name" value="BLL5144 PROTEIN"/>
    <property type="match status" value="1"/>
</dbReference>
<feature type="domain" description="Glycosyltransferase subfamily 4-like N-terminal" evidence="4">
    <location>
        <begin position="57"/>
        <end position="164"/>
    </location>
</feature>
<evidence type="ECO:0000313" key="6">
    <source>
        <dbReference type="Proteomes" id="UP000730482"/>
    </source>
</evidence>
<accession>A0ABS5KH29</accession>
<dbReference type="Pfam" id="PF00534">
    <property type="entry name" value="Glycos_transf_1"/>
    <property type="match status" value="1"/>
</dbReference>
<dbReference type="Proteomes" id="UP000730482">
    <property type="component" value="Unassembled WGS sequence"/>
</dbReference>
<reference evidence="5 6" key="1">
    <citation type="submission" date="2020-02" db="EMBL/GenBank/DDBJ databases">
        <title>Acidophilic actinobacteria isolated from forest soil.</title>
        <authorList>
            <person name="Golinska P."/>
        </authorList>
    </citation>
    <scope>NUCLEOTIDE SEQUENCE [LARGE SCALE GENOMIC DNA]</scope>
    <source>
        <strain evidence="5 6">NL8</strain>
    </source>
</reference>
<dbReference type="PANTHER" id="PTHR12526">
    <property type="entry name" value="GLYCOSYLTRANSFERASE"/>
    <property type="match status" value="1"/>
</dbReference>
<dbReference type="GO" id="GO:0016757">
    <property type="term" value="F:glycosyltransferase activity"/>
    <property type="evidence" value="ECO:0007669"/>
    <property type="project" value="UniProtKB-KW"/>
</dbReference>
<evidence type="ECO:0000259" key="3">
    <source>
        <dbReference type="Pfam" id="PF00534"/>
    </source>
</evidence>
<evidence type="ECO:0000313" key="5">
    <source>
        <dbReference type="EMBL" id="MBS2545628.1"/>
    </source>
</evidence>
<dbReference type="Gene3D" id="3.40.50.2000">
    <property type="entry name" value="Glycogen Phosphorylase B"/>
    <property type="match status" value="2"/>
</dbReference>
<gene>
    <name evidence="5" type="ORF">KGQ19_01975</name>
</gene>
<sequence length="386" mass="40378">MTTYGFLSTYPPTHCGLATFSSALLRHLTAQGFRDRAGVVRVVDQLSAEVHPDVVANLVNGSPGGPSTAAAVLNRFDIALVQHEYGVYGGPDGAEVLDVLAEVTVPTIVVLHTVLSAPSARQRQVLERIADSAAAVVVMSATAARRLQEGYLIDPAKVSIIPHGALTGRRLSPPASFNPFSPPDPRPKRPLILTWGLLGPGKGIEAAIEAFAGLTDLDPAPRYLVAGQTHPKVLAREGEAYRDSLVGRAEELGVSADVEFAPEYRNAESLMDLVRAADVVLLPYESTEQATSGVLIEAVAARRPIVATRFPHAVELLADGSGLLVAHGDAAAMTGALRTVLTQPATAASMTAASGRLAPALDWSAVADSYRTLATSLLRARAGIAA</sequence>
<comment type="caution">
    <text evidence="5">The sequence shown here is derived from an EMBL/GenBank/DDBJ whole genome shotgun (WGS) entry which is preliminary data.</text>
</comment>
<dbReference type="Pfam" id="PF13439">
    <property type="entry name" value="Glyco_transf_4"/>
    <property type="match status" value="1"/>
</dbReference>
<keyword evidence="1 5" id="KW-0328">Glycosyltransferase</keyword>
<name>A0ABS5KH29_9ACTN</name>
<evidence type="ECO:0000256" key="2">
    <source>
        <dbReference type="ARBA" id="ARBA00022679"/>
    </source>
</evidence>
<feature type="domain" description="Glycosyl transferase family 1" evidence="3">
    <location>
        <begin position="186"/>
        <end position="352"/>
    </location>
</feature>
<organism evidence="5 6">
    <name type="scientific">Catenulispora pinistramenti</name>
    <dbReference type="NCBI Taxonomy" id="2705254"/>
    <lineage>
        <taxon>Bacteria</taxon>
        <taxon>Bacillati</taxon>
        <taxon>Actinomycetota</taxon>
        <taxon>Actinomycetes</taxon>
        <taxon>Catenulisporales</taxon>
        <taxon>Catenulisporaceae</taxon>
        <taxon>Catenulispora</taxon>
    </lineage>
</organism>
<keyword evidence="2 5" id="KW-0808">Transferase</keyword>
<dbReference type="InterPro" id="IPR028098">
    <property type="entry name" value="Glyco_trans_4-like_N"/>
</dbReference>
<dbReference type="EMBL" id="JAAFYZ010000004">
    <property type="protein sequence ID" value="MBS2545628.1"/>
    <property type="molecule type" value="Genomic_DNA"/>
</dbReference>
<keyword evidence="6" id="KW-1185">Reference proteome</keyword>
<evidence type="ECO:0000259" key="4">
    <source>
        <dbReference type="Pfam" id="PF13439"/>
    </source>
</evidence>
<protein>
    <submittedName>
        <fullName evidence="5">Glycosyltransferase</fullName>
        <ecNumber evidence="5">2.4.-.-</ecNumber>
    </submittedName>
</protein>
<proteinExistence type="predicted"/>